<evidence type="ECO:0000256" key="4">
    <source>
        <dbReference type="ARBA" id="ARBA00022967"/>
    </source>
</evidence>
<dbReference type="PANTHER" id="PTHR42794">
    <property type="entry name" value="HEMIN IMPORT ATP-BINDING PROTEIN HMUV"/>
    <property type="match status" value="1"/>
</dbReference>
<dbReference type="GO" id="GO:0016887">
    <property type="term" value="F:ATP hydrolysis activity"/>
    <property type="evidence" value="ECO:0007669"/>
    <property type="project" value="InterPro"/>
</dbReference>
<dbReference type="EMBL" id="JASNVP010000001">
    <property type="protein sequence ID" value="MDK4324917.1"/>
    <property type="molecule type" value="Genomic_DNA"/>
</dbReference>
<keyword evidence="4" id="KW-1278">Translocase</keyword>
<keyword evidence="3 6" id="KW-0067">ATP-binding</keyword>
<proteinExistence type="predicted"/>
<dbReference type="InterPro" id="IPR003593">
    <property type="entry name" value="AAA+_ATPase"/>
</dbReference>
<dbReference type="SMART" id="SM00382">
    <property type="entry name" value="AAA"/>
    <property type="match status" value="1"/>
</dbReference>
<dbReference type="AlphaFoldDB" id="A0AAP4BWL8"/>
<evidence type="ECO:0000256" key="2">
    <source>
        <dbReference type="ARBA" id="ARBA00022741"/>
    </source>
</evidence>
<gene>
    <name evidence="6" type="ORF">QPX54_00050</name>
</gene>
<evidence type="ECO:0000259" key="5">
    <source>
        <dbReference type="PROSITE" id="PS50893"/>
    </source>
</evidence>
<keyword evidence="1" id="KW-0813">Transport</keyword>
<evidence type="ECO:0000256" key="3">
    <source>
        <dbReference type="ARBA" id="ARBA00022840"/>
    </source>
</evidence>
<reference evidence="6" key="1">
    <citation type="submission" date="2023-05" db="EMBL/GenBank/DDBJ databases">
        <title>Metabolic capabilities are highly conserved among human nasal-associated Corynebacterium species in pangenomic analyses.</title>
        <authorList>
            <person name="Tran T.H."/>
            <person name="Roberts A.Q."/>
            <person name="Escapa I.F."/>
            <person name="Gao W."/>
            <person name="Conlan S."/>
            <person name="Kong H."/>
            <person name="Segre J.A."/>
            <person name="Kelly M.S."/>
            <person name="Lemon K.P."/>
        </authorList>
    </citation>
    <scope>NUCLEOTIDE SEQUENCE</scope>
    <source>
        <strain evidence="6">KPL2654</strain>
    </source>
</reference>
<dbReference type="CDD" id="cd03214">
    <property type="entry name" value="ABC_Iron-Siderophores_B12_Hemin"/>
    <property type="match status" value="1"/>
</dbReference>
<keyword evidence="2" id="KW-0547">Nucleotide-binding</keyword>
<feature type="domain" description="ABC transporter" evidence="5">
    <location>
        <begin position="19"/>
        <end position="253"/>
    </location>
</feature>
<dbReference type="PANTHER" id="PTHR42794:SF1">
    <property type="entry name" value="HEMIN IMPORT ATP-BINDING PROTEIN HMUV"/>
    <property type="match status" value="1"/>
</dbReference>
<name>A0AAP4BWL8_9CORY</name>
<dbReference type="Pfam" id="PF00005">
    <property type="entry name" value="ABC_tran"/>
    <property type="match status" value="1"/>
</dbReference>
<dbReference type="Gene3D" id="3.40.50.300">
    <property type="entry name" value="P-loop containing nucleotide triphosphate hydrolases"/>
    <property type="match status" value="1"/>
</dbReference>
<sequence>MNSQITPGHDAEFSGEPVIKVNDLVLDIGQKRILDGVSFAAEAGKVTGLIGPNGAGKSSLLAAICGDVELTSGTIRICGYDPENSKPAELARQRAVMLQDVSVSFEFLVRDVVAMGRRPWKDSERSIDDEKIIDAALDATETHHLAGRDIVTLSGGERARVALARVLAQDTVVIMLDEPTAALDIKHQERVLGLVRVLAQVAGKAVLMVLHDLNAAAAYCDHIVCLANGSVAAQGSVQQVYTSETLSEVYGWPISVSTSDGLVTVHPARQQVSEGSAALISLLDR</sequence>
<dbReference type="GO" id="GO:0005524">
    <property type="term" value="F:ATP binding"/>
    <property type="evidence" value="ECO:0007669"/>
    <property type="project" value="UniProtKB-KW"/>
</dbReference>
<dbReference type="PROSITE" id="PS00211">
    <property type="entry name" value="ABC_TRANSPORTER_1"/>
    <property type="match status" value="1"/>
</dbReference>
<dbReference type="InterPro" id="IPR017871">
    <property type="entry name" value="ABC_transporter-like_CS"/>
</dbReference>
<dbReference type="NCBIfam" id="NF010068">
    <property type="entry name" value="PRK13548.1"/>
    <property type="match status" value="1"/>
</dbReference>
<dbReference type="FunFam" id="3.40.50.300:FF:000134">
    <property type="entry name" value="Iron-enterobactin ABC transporter ATP-binding protein"/>
    <property type="match status" value="1"/>
</dbReference>
<organism evidence="6 7">
    <name type="scientific">Corynebacterium propinquum</name>
    <dbReference type="NCBI Taxonomy" id="43769"/>
    <lineage>
        <taxon>Bacteria</taxon>
        <taxon>Bacillati</taxon>
        <taxon>Actinomycetota</taxon>
        <taxon>Actinomycetes</taxon>
        <taxon>Mycobacteriales</taxon>
        <taxon>Corynebacteriaceae</taxon>
        <taxon>Corynebacterium</taxon>
    </lineage>
</organism>
<evidence type="ECO:0000313" key="7">
    <source>
        <dbReference type="Proteomes" id="UP001226160"/>
    </source>
</evidence>
<accession>A0AAP4BWL8</accession>
<evidence type="ECO:0000256" key="1">
    <source>
        <dbReference type="ARBA" id="ARBA00022448"/>
    </source>
</evidence>
<dbReference type="PROSITE" id="PS50893">
    <property type="entry name" value="ABC_TRANSPORTER_2"/>
    <property type="match status" value="1"/>
</dbReference>
<evidence type="ECO:0000313" key="6">
    <source>
        <dbReference type="EMBL" id="MDK4324917.1"/>
    </source>
</evidence>
<dbReference type="RefSeq" id="WP_147579013.1">
    <property type="nucleotide sequence ID" value="NZ_CABIYR010000005.1"/>
</dbReference>
<dbReference type="InterPro" id="IPR003439">
    <property type="entry name" value="ABC_transporter-like_ATP-bd"/>
</dbReference>
<dbReference type="InterPro" id="IPR027417">
    <property type="entry name" value="P-loop_NTPase"/>
</dbReference>
<comment type="caution">
    <text evidence="6">The sequence shown here is derived from an EMBL/GenBank/DDBJ whole genome shotgun (WGS) entry which is preliminary data.</text>
</comment>
<dbReference type="Proteomes" id="UP001226160">
    <property type="component" value="Unassembled WGS sequence"/>
</dbReference>
<protein>
    <submittedName>
        <fullName evidence="6">Heme ABC transporter ATP-binding protein</fullName>
    </submittedName>
</protein>
<dbReference type="SUPFAM" id="SSF52540">
    <property type="entry name" value="P-loop containing nucleoside triphosphate hydrolases"/>
    <property type="match status" value="1"/>
</dbReference>